<gene>
    <name evidence="1" type="ORF">Esi_0372_0029</name>
</gene>
<accession>D8LLU9</accession>
<organism evidence="1 2">
    <name type="scientific">Ectocarpus siliculosus</name>
    <name type="common">Brown alga</name>
    <name type="synonym">Conferva siliculosa</name>
    <dbReference type="NCBI Taxonomy" id="2880"/>
    <lineage>
        <taxon>Eukaryota</taxon>
        <taxon>Sar</taxon>
        <taxon>Stramenopiles</taxon>
        <taxon>Ochrophyta</taxon>
        <taxon>PX clade</taxon>
        <taxon>Phaeophyceae</taxon>
        <taxon>Ectocarpales</taxon>
        <taxon>Ectocarpaceae</taxon>
        <taxon>Ectocarpus</taxon>
    </lineage>
</organism>
<evidence type="ECO:0000313" key="1">
    <source>
        <dbReference type="EMBL" id="CBN76185.1"/>
    </source>
</evidence>
<dbReference type="EMBL" id="FN649729">
    <property type="protein sequence ID" value="CBN76185.1"/>
    <property type="molecule type" value="Genomic_DNA"/>
</dbReference>
<protein>
    <submittedName>
        <fullName evidence="1">Uncharacterized protein</fullName>
    </submittedName>
</protein>
<reference evidence="1 2" key="1">
    <citation type="journal article" date="2010" name="Nature">
        <title>The Ectocarpus genome and the independent evolution of multicellularity in brown algae.</title>
        <authorList>
            <person name="Cock J.M."/>
            <person name="Sterck L."/>
            <person name="Rouze P."/>
            <person name="Scornet D."/>
            <person name="Allen A.E."/>
            <person name="Amoutzias G."/>
            <person name="Anthouard V."/>
            <person name="Artiguenave F."/>
            <person name="Aury J.M."/>
            <person name="Badger J.H."/>
            <person name="Beszteri B."/>
            <person name="Billiau K."/>
            <person name="Bonnet E."/>
            <person name="Bothwell J.H."/>
            <person name="Bowler C."/>
            <person name="Boyen C."/>
            <person name="Brownlee C."/>
            <person name="Carrano C.J."/>
            <person name="Charrier B."/>
            <person name="Cho G.Y."/>
            <person name="Coelho S.M."/>
            <person name="Collen J."/>
            <person name="Corre E."/>
            <person name="Da Silva C."/>
            <person name="Delage L."/>
            <person name="Delaroque N."/>
            <person name="Dittami S.M."/>
            <person name="Doulbeau S."/>
            <person name="Elias M."/>
            <person name="Farnham G."/>
            <person name="Gachon C.M."/>
            <person name="Gschloessl B."/>
            <person name="Heesch S."/>
            <person name="Jabbari K."/>
            <person name="Jubin C."/>
            <person name="Kawai H."/>
            <person name="Kimura K."/>
            <person name="Kloareg B."/>
            <person name="Kupper F.C."/>
            <person name="Lang D."/>
            <person name="Le Bail A."/>
            <person name="Leblanc C."/>
            <person name="Lerouge P."/>
            <person name="Lohr M."/>
            <person name="Lopez P.J."/>
            <person name="Martens C."/>
            <person name="Maumus F."/>
            <person name="Michel G."/>
            <person name="Miranda-Saavedra D."/>
            <person name="Morales J."/>
            <person name="Moreau H."/>
            <person name="Motomura T."/>
            <person name="Nagasato C."/>
            <person name="Napoli C.A."/>
            <person name="Nelson D.R."/>
            <person name="Nyvall-Collen P."/>
            <person name="Peters A.F."/>
            <person name="Pommier C."/>
            <person name="Potin P."/>
            <person name="Poulain J."/>
            <person name="Quesneville H."/>
            <person name="Read B."/>
            <person name="Rensing S.A."/>
            <person name="Ritter A."/>
            <person name="Rousvoal S."/>
            <person name="Samanta M."/>
            <person name="Samson G."/>
            <person name="Schroeder D.C."/>
            <person name="Segurens B."/>
            <person name="Strittmatter M."/>
            <person name="Tonon T."/>
            <person name="Tregear J.W."/>
            <person name="Valentin K."/>
            <person name="von Dassow P."/>
            <person name="Yamagishi T."/>
            <person name="Van de Peer Y."/>
            <person name="Wincker P."/>
        </authorList>
    </citation>
    <scope>NUCLEOTIDE SEQUENCE [LARGE SCALE GENOMIC DNA]</scope>
    <source>
        <strain evidence="2">Ec32 / CCAP1310/4</strain>
    </source>
</reference>
<dbReference type="Proteomes" id="UP000002630">
    <property type="component" value="Linkage Group LG04"/>
</dbReference>
<dbReference type="InParanoid" id="D8LLU9"/>
<name>D8LLU9_ECTSI</name>
<proteinExistence type="predicted"/>
<evidence type="ECO:0000313" key="2">
    <source>
        <dbReference type="Proteomes" id="UP000002630"/>
    </source>
</evidence>
<dbReference type="AlphaFoldDB" id="D8LLU9"/>
<keyword evidence="2" id="KW-1185">Reference proteome</keyword>
<dbReference type="EMBL" id="FN648567">
    <property type="protein sequence ID" value="CBN76185.1"/>
    <property type="molecule type" value="Genomic_DNA"/>
</dbReference>
<sequence length="63" mass="7143">MKDQWAEGAGELGKHMRTDGGVYAPWLKVYCGYLATRGLRLEAATNAFRSWETLTSIRQLRNP</sequence>